<sequence>MKRRSTAARHACVTASLITVVLFSGCHDKTQDASIDNFTTTINDFLAKRGHLCVAKYDWPIYVTTDDQAAKSRDAVQMPVLEKIGLVAGKDVVVERKDESGKKITANARSYELTAEGQKYYLHIPVVIATGTSRVTHPADLCVATLKLDKVVGWESPVTQNGQTATSVIYTYKIEPAPWTKNDDVRRVFPMLARVIEGEGKMQLREGVHLTSNGWVADEIFQR</sequence>
<dbReference type="PROSITE" id="PS51257">
    <property type="entry name" value="PROKAR_LIPOPROTEIN"/>
    <property type="match status" value="1"/>
</dbReference>
<protein>
    <recommendedName>
        <fullName evidence="3">Lipoprotein</fullName>
    </recommendedName>
</protein>
<proteinExistence type="predicted"/>
<dbReference type="Proteomes" id="UP000198866">
    <property type="component" value="Unassembled WGS sequence"/>
</dbReference>
<keyword evidence="2" id="KW-1185">Reference proteome</keyword>
<dbReference type="OrthoDB" id="7067762at2"/>
<evidence type="ECO:0000313" key="2">
    <source>
        <dbReference type="Proteomes" id="UP000198866"/>
    </source>
</evidence>
<reference evidence="2" key="1">
    <citation type="submission" date="2016-10" db="EMBL/GenBank/DDBJ databases">
        <authorList>
            <person name="Varghese N."/>
            <person name="Submissions S."/>
        </authorList>
    </citation>
    <scope>NUCLEOTIDE SEQUENCE [LARGE SCALE GENOMIC DNA]</scope>
    <source>
        <strain evidence="2">LMG 26031</strain>
    </source>
</reference>
<dbReference type="AlphaFoldDB" id="A0A1H6YUY1"/>
<evidence type="ECO:0008006" key="3">
    <source>
        <dbReference type="Google" id="ProtNLM"/>
    </source>
</evidence>
<evidence type="ECO:0000313" key="1">
    <source>
        <dbReference type="EMBL" id="SEJ41090.1"/>
    </source>
</evidence>
<name>A0A1H6YUY1_9BURK</name>
<gene>
    <name evidence="1" type="ORF">SAMN05192539_1010155</name>
</gene>
<dbReference type="RefSeq" id="WP_090866421.1">
    <property type="nucleotide sequence ID" value="NZ_FNYE01000010.1"/>
</dbReference>
<accession>A0A1H6YUY1</accession>
<dbReference type="EMBL" id="FNYE01000010">
    <property type="protein sequence ID" value="SEJ41090.1"/>
    <property type="molecule type" value="Genomic_DNA"/>
</dbReference>
<organism evidence="1 2">
    <name type="scientific">Paraburkholderia diazotrophica</name>
    <dbReference type="NCBI Taxonomy" id="667676"/>
    <lineage>
        <taxon>Bacteria</taxon>
        <taxon>Pseudomonadati</taxon>
        <taxon>Pseudomonadota</taxon>
        <taxon>Betaproteobacteria</taxon>
        <taxon>Burkholderiales</taxon>
        <taxon>Burkholderiaceae</taxon>
        <taxon>Paraburkholderia</taxon>
    </lineage>
</organism>